<sequence length="425" mass="45681">MRTGEISYAEIVGATRTQLMQTASSEGAASSHRSSAFQPVHATQQAQSQGSQQPQRVQPQPQRQATPAASSSSAPSGEDGSSARKRPRVDGSTDETEVNELSPNVDIEASASRTQHKQRKENELQARIKASRAHNNVLILPQFPRPTTQAEMKKFAQRIQGIANTKYVVEIVEISAKLGRINLVFESEEHANKMVNELVEINGQSYDLEMAVEGFTISLTGNTAKVDEQAIRNAIAKQGQINIDRVGSPRHSYWPLLPGAKQRMKNGEIKIDLRVTSEEMELIGKRFEPLITIGSEELRLKCDHIKEHCVICLKEPHARVDCPRVKSCAVCHTKKHPTHQCDKSKVPNAPSKGKGPLLSMAVDKENANRANQDANLADVSDLLGNNSSAGTPGGATASLVAGAAGASTAASVTSGGGAPDPANRS</sequence>
<dbReference type="AlphaFoldDB" id="W4P262"/>
<dbReference type="EMBL" id="BR000984">
    <property type="protein sequence ID" value="FAA01118.1"/>
    <property type="molecule type" value="Genomic_DNA"/>
</dbReference>
<proteinExistence type="predicted"/>
<feature type="region of interest" description="Disordered" evidence="1">
    <location>
        <begin position="402"/>
        <end position="425"/>
    </location>
</feature>
<name>W4P262_9EUKA</name>
<feature type="compositionally biased region" description="Low complexity" evidence="1">
    <location>
        <begin position="23"/>
        <end position="77"/>
    </location>
</feature>
<feature type="region of interest" description="Disordered" evidence="1">
    <location>
        <begin position="20"/>
        <end position="122"/>
    </location>
</feature>
<accession>W4P262</accession>
<organism evidence="2">
    <name type="scientific">Capsaspora owczarzaki</name>
    <dbReference type="NCBI Taxonomy" id="192875"/>
    <lineage>
        <taxon>Eukaryota</taxon>
        <taxon>Filasterea</taxon>
        <taxon>Capsaspora</taxon>
    </lineage>
</organism>
<evidence type="ECO:0000256" key="1">
    <source>
        <dbReference type="SAM" id="MobiDB-lite"/>
    </source>
</evidence>
<protein>
    <submittedName>
        <fullName evidence="2">Gag</fullName>
    </submittedName>
</protein>
<reference evidence="2" key="1">
    <citation type="journal article" date="2013" name="Nat. Commun.">
        <title>The Capsaspora genome reveals a complex unicellular prehistory of animals.</title>
        <authorList>
            <person name="Suga H."/>
            <person name="Chen Z."/>
            <person name="de Mendoza A."/>
            <person name="Sebe-Pedros A."/>
            <person name="Brown M.W."/>
            <person name="Kramer E."/>
            <person name="Carr M."/>
            <person name="Kerner P."/>
            <person name="Vervoort M."/>
            <person name="Sanchez-Pons N."/>
            <person name="Torruella G."/>
            <person name="Derelle R."/>
            <person name="Manning G."/>
            <person name="Lang B.F."/>
            <person name="Russ C."/>
            <person name="Haas B.J."/>
            <person name="Roger A.J."/>
            <person name="Nusbaum C."/>
            <person name="Ruiz-Trillo I."/>
        </authorList>
    </citation>
    <scope>NUCLEOTIDE SEQUENCE</scope>
    <source>
        <strain evidence="2">ATCC 30864</strain>
    </source>
</reference>
<evidence type="ECO:0000313" key="2">
    <source>
        <dbReference type="EMBL" id="FAA01118.1"/>
    </source>
</evidence>
<feature type="compositionally biased region" description="Low complexity" evidence="1">
    <location>
        <begin position="402"/>
        <end position="413"/>
    </location>
</feature>
<gene>
    <name evidence="2" type="primary">gag</name>
</gene>